<feature type="domain" description="LysM" evidence="3">
    <location>
        <begin position="44"/>
        <end position="87"/>
    </location>
</feature>
<dbReference type="PANTHER" id="PTHR33734:SF22">
    <property type="entry name" value="MEMBRANE-BOUND LYTIC MUREIN TRANSGLYCOSYLASE D"/>
    <property type="match status" value="1"/>
</dbReference>
<dbReference type="SMART" id="SM00257">
    <property type="entry name" value="LysM"/>
    <property type="match status" value="3"/>
</dbReference>
<dbReference type="PROSITE" id="PS51782">
    <property type="entry name" value="LYSM"/>
    <property type="match status" value="3"/>
</dbReference>
<dbReference type="CDD" id="cd00118">
    <property type="entry name" value="LysM"/>
    <property type="match status" value="3"/>
</dbReference>
<feature type="signal peptide" evidence="2">
    <location>
        <begin position="1"/>
        <end position="22"/>
    </location>
</feature>
<dbReference type="Proteomes" id="UP000199060">
    <property type="component" value="Unassembled WGS sequence"/>
</dbReference>
<dbReference type="AlphaFoldDB" id="A0A1G6S5W5"/>
<evidence type="ECO:0000313" key="4">
    <source>
        <dbReference type="EMBL" id="SDD12074.1"/>
    </source>
</evidence>
<dbReference type="InterPro" id="IPR036908">
    <property type="entry name" value="RlpA-like_sf"/>
</dbReference>
<accession>A0A1G6S5W5</accession>
<keyword evidence="2" id="KW-0732">Signal</keyword>
<evidence type="ECO:0000259" key="3">
    <source>
        <dbReference type="PROSITE" id="PS51782"/>
    </source>
</evidence>
<protein>
    <submittedName>
        <fullName evidence="4">LysM domain-containing protein</fullName>
    </submittedName>
</protein>
<evidence type="ECO:0000313" key="5">
    <source>
        <dbReference type="Proteomes" id="UP000199060"/>
    </source>
</evidence>
<sequence length="392" mass="42659">MSFKYTFSTLFSLLLLSSFGFASENELMLRDSVGIERVGDKSFIIHAVEAKETLFAISRRYQTPVGEIVEANESLKSGLKIGQQIRVPYVSKSQVPSGANLHKVAAGETLFAISKKYNVSVSEIMEWNQLRGNDLSVGQALIIEKATSSPEPPQPAKEVLAETTKEEPKKIVEAPKPLEAKKEEVAKIKEEKSKVETKTENPKPEKTIASPAASTSKPITPGDWISHEVQSGETLFSLSNRYNAKVEDLINWNALSSNNLRVGQVIKVGRAQAGPSDVPLVGEAKVVSNAEEMNAVPDGANSGGFKNIKETGQAELIEGTGSHKKYLVLHRTAPVGTIMRVKNEENDVAIFARVVGVLPETGDNSKLVIKLSQAAFDQLKAVNGRFPVEVMY</sequence>
<dbReference type="InterPro" id="IPR018392">
    <property type="entry name" value="LysM"/>
</dbReference>
<proteinExistence type="predicted"/>
<feature type="chain" id="PRO_5011758136" evidence="2">
    <location>
        <begin position="23"/>
        <end position="392"/>
    </location>
</feature>
<keyword evidence="5" id="KW-1185">Reference proteome</keyword>
<dbReference type="EMBL" id="FNAC01000015">
    <property type="protein sequence ID" value="SDD12074.1"/>
    <property type="molecule type" value="Genomic_DNA"/>
</dbReference>
<feature type="region of interest" description="Disordered" evidence="1">
    <location>
        <begin position="146"/>
        <end position="168"/>
    </location>
</feature>
<evidence type="ECO:0000256" key="1">
    <source>
        <dbReference type="SAM" id="MobiDB-lite"/>
    </source>
</evidence>
<feature type="domain" description="LysM" evidence="3">
    <location>
        <begin position="100"/>
        <end position="143"/>
    </location>
</feature>
<dbReference type="GO" id="GO:0008932">
    <property type="term" value="F:lytic endotransglycosylase activity"/>
    <property type="evidence" value="ECO:0007669"/>
    <property type="project" value="TreeGrafter"/>
</dbReference>
<dbReference type="Pfam" id="PF01476">
    <property type="entry name" value="LysM"/>
    <property type="match status" value="3"/>
</dbReference>
<feature type="compositionally biased region" description="Basic and acidic residues" evidence="1">
    <location>
        <begin position="159"/>
        <end position="168"/>
    </location>
</feature>
<organism evidence="4 5">
    <name type="scientific">Algoriphagus faecimaris</name>
    <dbReference type="NCBI Taxonomy" id="686796"/>
    <lineage>
        <taxon>Bacteria</taxon>
        <taxon>Pseudomonadati</taxon>
        <taxon>Bacteroidota</taxon>
        <taxon>Cytophagia</taxon>
        <taxon>Cytophagales</taxon>
        <taxon>Cyclobacteriaceae</taxon>
        <taxon>Algoriphagus</taxon>
    </lineage>
</organism>
<dbReference type="SUPFAM" id="SSF54106">
    <property type="entry name" value="LysM domain"/>
    <property type="match status" value="3"/>
</dbReference>
<dbReference type="STRING" id="686796.SAMN04488104_101586"/>
<feature type="compositionally biased region" description="Basic and acidic residues" evidence="1">
    <location>
        <begin position="191"/>
        <end position="206"/>
    </location>
</feature>
<reference evidence="5" key="1">
    <citation type="submission" date="2016-10" db="EMBL/GenBank/DDBJ databases">
        <authorList>
            <person name="Varghese N."/>
            <person name="Submissions S."/>
        </authorList>
    </citation>
    <scope>NUCLEOTIDE SEQUENCE [LARGE SCALE GENOMIC DNA]</scope>
    <source>
        <strain evidence="5">DSM 23095</strain>
    </source>
</reference>
<dbReference type="OrthoDB" id="2149800at2"/>
<dbReference type="Gene3D" id="2.40.40.10">
    <property type="entry name" value="RlpA-like domain"/>
    <property type="match status" value="1"/>
</dbReference>
<dbReference type="RefSeq" id="WP_087939041.1">
    <property type="nucleotide sequence ID" value="NZ_FNAC01000015.1"/>
</dbReference>
<gene>
    <name evidence="4" type="ORF">SAMN04488104_101586</name>
</gene>
<feature type="domain" description="LysM" evidence="3">
    <location>
        <begin position="225"/>
        <end position="268"/>
    </location>
</feature>
<dbReference type="InterPro" id="IPR036779">
    <property type="entry name" value="LysM_dom_sf"/>
</dbReference>
<feature type="region of interest" description="Disordered" evidence="1">
    <location>
        <begin position="191"/>
        <end position="218"/>
    </location>
</feature>
<dbReference type="PANTHER" id="PTHR33734">
    <property type="entry name" value="LYSM DOMAIN-CONTAINING GPI-ANCHORED PROTEIN 2"/>
    <property type="match status" value="1"/>
</dbReference>
<name>A0A1G6S5W5_9BACT</name>
<evidence type="ECO:0000256" key="2">
    <source>
        <dbReference type="SAM" id="SignalP"/>
    </source>
</evidence>
<dbReference type="Gene3D" id="3.10.350.10">
    <property type="entry name" value="LysM domain"/>
    <property type="match status" value="3"/>
</dbReference>